<comment type="similarity">
    <text evidence="2">Belongs to the concentrative nucleoside transporter (CNT) (TC 2.A.41) family.</text>
</comment>
<keyword evidence="3" id="KW-1003">Cell membrane</keyword>
<comment type="subcellular location">
    <subcellularLocation>
        <location evidence="1">Cell membrane</location>
        <topology evidence="1">Multi-pass membrane protein</topology>
    </subcellularLocation>
</comment>
<proteinExistence type="inferred from homology"/>
<feature type="transmembrane region" description="Helical" evidence="8">
    <location>
        <begin position="301"/>
        <end position="322"/>
    </location>
</feature>
<evidence type="ECO:0000256" key="6">
    <source>
        <dbReference type="ARBA" id="ARBA00023136"/>
    </source>
</evidence>
<dbReference type="WBParaSite" id="Gr19_v10_g9252.t1">
    <property type="protein sequence ID" value="Gr19_v10_g9252.t1"/>
    <property type="gene ID" value="Gr19_v10_g9252"/>
</dbReference>
<accession>A0A914IET8</accession>
<evidence type="ECO:0000256" key="8">
    <source>
        <dbReference type="SAM" id="Phobius"/>
    </source>
</evidence>
<keyword evidence="6 8" id="KW-0472">Membrane</keyword>
<dbReference type="Proteomes" id="UP000887572">
    <property type="component" value="Unplaced"/>
</dbReference>
<keyword evidence="12" id="KW-1185">Reference proteome</keyword>
<feature type="transmembrane region" description="Helical" evidence="8">
    <location>
        <begin position="127"/>
        <end position="151"/>
    </location>
</feature>
<feature type="transmembrane region" description="Helical" evidence="8">
    <location>
        <begin position="201"/>
        <end position="220"/>
    </location>
</feature>
<feature type="transmembrane region" description="Helical" evidence="8">
    <location>
        <begin position="370"/>
        <end position="392"/>
    </location>
</feature>
<dbReference type="Pfam" id="PF07662">
    <property type="entry name" value="Nucleos_tra2_C"/>
    <property type="match status" value="1"/>
</dbReference>
<evidence type="ECO:0000256" key="4">
    <source>
        <dbReference type="ARBA" id="ARBA00022692"/>
    </source>
</evidence>
<feature type="transmembrane region" description="Helical" evidence="8">
    <location>
        <begin position="490"/>
        <end position="509"/>
    </location>
</feature>
<organism evidence="12 13">
    <name type="scientific">Globodera rostochiensis</name>
    <name type="common">Golden nematode worm</name>
    <name type="synonym">Heterodera rostochiensis</name>
    <dbReference type="NCBI Taxonomy" id="31243"/>
    <lineage>
        <taxon>Eukaryota</taxon>
        <taxon>Metazoa</taxon>
        <taxon>Ecdysozoa</taxon>
        <taxon>Nematoda</taxon>
        <taxon>Chromadorea</taxon>
        <taxon>Rhabditida</taxon>
        <taxon>Tylenchina</taxon>
        <taxon>Tylenchomorpha</taxon>
        <taxon>Tylenchoidea</taxon>
        <taxon>Heteroderidae</taxon>
        <taxon>Heteroderinae</taxon>
        <taxon>Globodera</taxon>
    </lineage>
</organism>
<feature type="domain" description="Nucleoside transporter/FeoB GTPase Gate" evidence="11">
    <location>
        <begin position="296"/>
        <end position="393"/>
    </location>
</feature>
<name>A0A914IET8_GLORO</name>
<evidence type="ECO:0000256" key="1">
    <source>
        <dbReference type="ARBA" id="ARBA00004651"/>
    </source>
</evidence>
<evidence type="ECO:0000256" key="3">
    <source>
        <dbReference type="ARBA" id="ARBA00022475"/>
    </source>
</evidence>
<feature type="transmembrane region" description="Helical" evidence="8">
    <location>
        <begin position="99"/>
        <end position="121"/>
    </location>
</feature>
<dbReference type="PANTHER" id="PTHR10590">
    <property type="entry name" value="SODIUM/NUCLEOSIDE COTRANSPORTER"/>
    <property type="match status" value="1"/>
</dbReference>
<evidence type="ECO:0000313" key="13">
    <source>
        <dbReference type="WBParaSite" id="Gr19_v10_g9252.t1"/>
    </source>
</evidence>
<evidence type="ECO:0000256" key="5">
    <source>
        <dbReference type="ARBA" id="ARBA00022989"/>
    </source>
</evidence>
<feature type="compositionally biased region" description="Polar residues" evidence="7">
    <location>
        <begin position="39"/>
        <end position="48"/>
    </location>
</feature>
<evidence type="ECO:0000256" key="7">
    <source>
        <dbReference type="SAM" id="MobiDB-lite"/>
    </source>
</evidence>
<feature type="transmembrane region" description="Helical" evidence="8">
    <location>
        <begin position="171"/>
        <end position="195"/>
    </location>
</feature>
<dbReference type="InterPro" id="IPR002668">
    <property type="entry name" value="CNT_N_dom"/>
</dbReference>
<dbReference type="Pfam" id="PF07670">
    <property type="entry name" value="Gate"/>
    <property type="match status" value="1"/>
</dbReference>
<feature type="transmembrane region" description="Helical" evidence="8">
    <location>
        <begin position="456"/>
        <end position="478"/>
    </location>
</feature>
<dbReference type="InterPro" id="IPR008276">
    <property type="entry name" value="C_nuclsd_transpt"/>
</dbReference>
<feature type="domain" description="Concentrative nucleoside transporter C-terminal" evidence="10">
    <location>
        <begin position="398"/>
        <end position="609"/>
    </location>
</feature>
<dbReference type="GO" id="GO:0005415">
    <property type="term" value="F:nucleoside:sodium symporter activity"/>
    <property type="evidence" value="ECO:0007669"/>
    <property type="project" value="TreeGrafter"/>
</dbReference>
<keyword evidence="5 8" id="KW-1133">Transmembrane helix</keyword>
<feature type="compositionally biased region" description="Basic and acidic residues" evidence="7">
    <location>
        <begin position="1"/>
        <end position="28"/>
    </location>
</feature>
<dbReference type="Pfam" id="PF01773">
    <property type="entry name" value="Nucleos_tra2_N"/>
    <property type="match status" value="1"/>
</dbReference>
<evidence type="ECO:0000259" key="10">
    <source>
        <dbReference type="Pfam" id="PF07662"/>
    </source>
</evidence>
<feature type="transmembrane region" description="Helical" evidence="8">
    <location>
        <begin position="589"/>
        <end position="612"/>
    </location>
</feature>
<dbReference type="InterPro" id="IPR011657">
    <property type="entry name" value="CNT_C_dom"/>
</dbReference>
<dbReference type="AlphaFoldDB" id="A0A914IET8"/>
<reference evidence="13" key="1">
    <citation type="submission" date="2022-11" db="UniProtKB">
        <authorList>
            <consortium name="WormBaseParasite"/>
        </authorList>
    </citation>
    <scope>IDENTIFICATION</scope>
</reference>
<evidence type="ECO:0000259" key="9">
    <source>
        <dbReference type="Pfam" id="PF01773"/>
    </source>
</evidence>
<sequence>MRIGSADDKNDRQKGQERGVEEQIHIDSTDGTAEFRANKTMNASNNQYAGENGVIELRQKQQPARKNDDANSRSGWDLMEWVEQAQQNLLQIFDENQKLINAFMLIIILLLYHALIGFALFHNFNKAATLFTITVLGWLYVIYQQILSPFLKRQKLVGQIKMQLLEHWNRLKANAIMIRLFYGFSAGLPILFVVWDTRHNLERLSGLFGLIVFLIIMCLISHKPTKVNWRPVLWGFLLQFIFGIMVLRWEYGAQKFVDLSNMAILFLDFTKNGTDFTYGFLSAPPNICGMEPVLAFQTIQVIIYVGAIVSVLYFYGIVQAVLKRMAMLMQMTLGTTATESLNACACVLLGNAESPLLIRPYIEKMTASELHAVMTTGFSCIAGAVFAAYISFGACPRYLLSAAVMSAPGSLACSKLLYPETEKSSVKNVKDLELPPSKESNALECISNGSLMSVHLITAVCANLVSFMAIMALFNAIVGYVGTLIGYTDWSLELFLGYTFFPIAYLIGVTENAEQTFLVAKLLGVKIVINDFMAYQRLGVMLKQNLLTPRSAMISTYALCSFSDFIAAGIQLAVLSEMAPTRRTLIARLVLRALLAGCISCFMSAAIAGILIEVPVACKPSGGNAGAKCFDLSVHQRFMEDMLLGNSTSVVNLRDEL</sequence>
<feature type="transmembrane region" description="Helical" evidence="8">
    <location>
        <begin position="232"/>
        <end position="251"/>
    </location>
</feature>
<dbReference type="InterPro" id="IPR011642">
    <property type="entry name" value="Gate_dom"/>
</dbReference>
<protein>
    <submittedName>
        <fullName evidence="13">Sodium/nucleoside cotransporter</fullName>
    </submittedName>
</protein>
<dbReference type="GO" id="GO:0005886">
    <property type="term" value="C:plasma membrane"/>
    <property type="evidence" value="ECO:0007669"/>
    <property type="project" value="UniProtKB-SubCell"/>
</dbReference>
<feature type="domain" description="Concentrative nucleoside transporter N-terminal" evidence="9">
    <location>
        <begin position="208"/>
        <end position="280"/>
    </location>
</feature>
<keyword evidence="4 8" id="KW-0812">Transmembrane</keyword>
<evidence type="ECO:0000313" key="12">
    <source>
        <dbReference type="Proteomes" id="UP000887572"/>
    </source>
</evidence>
<evidence type="ECO:0000259" key="11">
    <source>
        <dbReference type="Pfam" id="PF07670"/>
    </source>
</evidence>
<feature type="transmembrane region" description="Helical" evidence="8">
    <location>
        <begin position="554"/>
        <end position="577"/>
    </location>
</feature>
<evidence type="ECO:0000256" key="2">
    <source>
        <dbReference type="ARBA" id="ARBA00009033"/>
    </source>
</evidence>
<dbReference type="PANTHER" id="PTHR10590:SF4">
    <property type="entry name" value="SOLUTE CARRIER FAMILY 28 MEMBER 3"/>
    <property type="match status" value="1"/>
</dbReference>
<feature type="region of interest" description="Disordered" evidence="7">
    <location>
        <begin position="1"/>
        <end position="48"/>
    </location>
</feature>